<organism evidence="1 2">
    <name type="scientific">Callosobruchus maculatus</name>
    <name type="common">Southern cowpea weevil</name>
    <name type="synonym">Pulse bruchid</name>
    <dbReference type="NCBI Taxonomy" id="64391"/>
    <lineage>
        <taxon>Eukaryota</taxon>
        <taxon>Metazoa</taxon>
        <taxon>Ecdysozoa</taxon>
        <taxon>Arthropoda</taxon>
        <taxon>Hexapoda</taxon>
        <taxon>Insecta</taxon>
        <taxon>Pterygota</taxon>
        <taxon>Neoptera</taxon>
        <taxon>Endopterygota</taxon>
        <taxon>Coleoptera</taxon>
        <taxon>Polyphaga</taxon>
        <taxon>Cucujiformia</taxon>
        <taxon>Chrysomeloidea</taxon>
        <taxon>Chrysomelidae</taxon>
        <taxon>Bruchinae</taxon>
        <taxon>Bruchini</taxon>
        <taxon>Callosobruchus</taxon>
    </lineage>
</organism>
<evidence type="ECO:0000313" key="2">
    <source>
        <dbReference type="Proteomes" id="UP000410492"/>
    </source>
</evidence>
<protein>
    <submittedName>
        <fullName evidence="1">Uncharacterized protein</fullName>
    </submittedName>
</protein>
<dbReference type="EMBL" id="CAACVG010012408">
    <property type="protein sequence ID" value="VEN60219.1"/>
    <property type="molecule type" value="Genomic_DNA"/>
</dbReference>
<gene>
    <name evidence="1" type="ORF">CALMAC_LOCUS17986</name>
</gene>
<dbReference type="AlphaFoldDB" id="A0A653DJN2"/>
<sequence length="238" mass="27181">MMMEDSTDENFAHFRYYEKTGRCELSFQLDVEVPDVGLIKEDVKAVRQSNETVSSLLAHIKNKIKKVILDNFAKDGIEVPVSLAGSNKELNGNMKLGNFEKAIYKNKAVIFSIFGQEYIVLYNTPFVKELKLLPILYVGCTTKPKFYAPFNDTSEFVWYKSKDKVNWTEAGRGFKYSIKKEDVDHFLKLKCTPFNDAGMPGPMVEVISENAVVPMGGFPKCPFEDRHQFTKNWSSVIE</sequence>
<feature type="non-terminal residue" evidence="1">
    <location>
        <position position="238"/>
    </location>
</feature>
<name>A0A653DJN2_CALMS</name>
<dbReference type="Proteomes" id="UP000410492">
    <property type="component" value="Unassembled WGS sequence"/>
</dbReference>
<keyword evidence="2" id="KW-1185">Reference proteome</keyword>
<reference evidence="1 2" key="1">
    <citation type="submission" date="2019-01" db="EMBL/GenBank/DDBJ databases">
        <authorList>
            <person name="Sayadi A."/>
        </authorList>
    </citation>
    <scope>NUCLEOTIDE SEQUENCE [LARGE SCALE GENOMIC DNA]</scope>
</reference>
<proteinExistence type="predicted"/>
<evidence type="ECO:0000313" key="1">
    <source>
        <dbReference type="EMBL" id="VEN60219.1"/>
    </source>
</evidence>
<accession>A0A653DJN2</accession>
<dbReference type="OrthoDB" id="412787at2759"/>